<reference evidence="1 2" key="1">
    <citation type="journal article" date="2023" name="Genes (Basel)">
        <title>Chromosome-Level Genome Assembly and Circadian Gene Repertoire of the Patagonia Blennie Eleginops maclovinus-The Closest Ancestral Proxy of Antarctic Cryonotothenioids.</title>
        <authorList>
            <person name="Cheng C.C."/>
            <person name="Rivera-Colon A.G."/>
            <person name="Minhas B.F."/>
            <person name="Wilson L."/>
            <person name="Rayamajhi N."/>
            <person name="Vargas-Chacoff L."/>
            <person name="Catchen J.M."/>
        </authorList>
    </citation>
    <scope>NUCLEOTIDE SEQUENCE [LARGE SCALE GENOMIC DNA]</scope>
    <source>
        <strain evidence="1">JMC-PN-2008</strain>
    </source>
</reference>
<evidence type="ECO:0000313" key="2">
    <source>
        <dbReference type="Proteomes" id="UP001346869"/>
    </source>
</evidence>
<dbReference type="Proteomes" id="UP001346869">
    <property type="component" value="Unassembled WGS sequence"/>
</dbReference>
<sequence length="68" mass="7500">MHRHLAVSRRPHCFLPQWTDIAHWRWATGGGTTDALIRAAEALKAPLVLSERLALSPPSSPLKGGRHV</sequence>
<name>A0AAN7X3B5_ELEMC</name>
<proteinExistence type="predicted"/>
<gene>
    <name evidence="1" type="ORF">PBY51_007017</name>
</gene>
<organism evidence="1 2">
    <name type="scientific">Eleginops maclovinus</name>
    <name type="common">Patagonian blennie</name>
    <name type="synonym">Eleginus maclovinus</name>
    <dbReference type="NCBI Taxonomy" id="56733"/>
    <lineage>
        <taxon>Eukaryota</taxon>
        <taxon>Metazoa</taxon>
        <taxon>Chordata</taxon>
        <taxon>Craniata</taxon>
        <taxon>Vertebrata</taxon>
        <taxon>Euteleostomi</taxon>
        <taxon>Actinopterygii</taxon>
        <taxon>Neopterygii</taxon>
        <taxon>Teleostei</taxon>
        <taxon>Neoteleostei</taxon>
        <taxon>Acanthomorphata</taxon>
        <taxon>Eupercaria</taxon>
        <taxon>Perciformes</taxon>
        <taxon>Notothenioidei</taxon>
        <taxon>Eleginopidae</taxon>
        <taxon>Eleginops</taxon>
    </lineage>
</organism>
<dbReference type="AlphaFoldDB" id="A0AAN7X3B5"/>
<reference evidence="1 2" key="2">
    <citation type="journal article" date="2023" name="Mol. Biol. Evol.">
        <title>Genomics of Secondarily Temperate Adaptation in the Only Non-Antarctic Icefish.</title>
        <authorList>
            <person name="Rivera-Colon A.G."/>
            <person name="Rayamajhi N."/>
            <person name="Minhas B.F."/>
            <person name="Madrigal G."/>
            <person name="Bilyk K.T."/>
            <person name="Yoon V."/>
            <person name="Hune M."/>
            <person name="Gregory S."/>
            <person name="Cheng C.H.C."/>
            <person name="Catchen J.M."/>
        </authorList>
    </citation>
    <scope>NUCLEOTIDE SEQUENCE [LARGE SCALE GENOMIC DNA]</scope>
    <source>
        <strain evidence="1">JMC-PN-2008</strain>
    </source>
</reference>
<keyword evidence="2" id="KW-1185">Reference proteome</keyword>
<accession>A0AAN7X3B5</accession>
<protein>
    <submittedName>
        <fullName evidence="1">Uncharacterized protein</fullName>
    </submittedName>
</protein>
<dbReference type="EMBL" id="JAUZQC010000020">
    <property type="protein sequence ID" value="KAK5853209.1"/>
    <property type="molecule type" value="Genomic_DNA"/>
</dbReference>
<comment type="caution">
    <text evidence="1">The sequence shown here is derived from an EMBL/GenBank/DDBJ whole genome shotgun (WGS) entry which is preliminary data.</text>
</comment>
<evidence type="ECO:0000313" key="1">
    <source>
        <dbReference type="EMBL" id="KAK5853209.1"/>
    </source>
</evidence>